<dbReference type="InterPro" id="IPR036179">
    <property type="entry name" value="Ig-like_dom_sf"/>
</dbReference>
<dbReference type="PANTHER" id="PTHR44427">
    <property type="entry name" value="CARCINOEMBRYONIC ANTIGEN-RELATED CELL ADHESION MOLECULE 19"/>
    <property type="match status" value="1"/>
</dbReference>
<dbReference type="InterPro" id="IPR013783">
    <property type="entry name" value="Ig-like_fold"/>
</dbReference>
<evidence type="ECO:0000256" key="5">
    <source>
        <dbReference type="SAM" id="SignalP"/>
    </source>
</evidence>
<dbReference type="Pfam" id="PF13927">
    <property type="entry name" value="Ig_3"/>
    <property type="match status" value="1"/>
</dbReference>
<dbReference type="PANTHER" id="PTHR44427:SF1">
    <property type="entry name" value="CARCINOEMBRYONIC ANTIGEN-RELATED CELL ADHESION MOLECULE 1"/>
    <property type="match status" value="1"/>
</dbReference>
<dbReference type="FunFam" id="2.60.40.10:FF:000340">
    <property type="entry name" value="Carcinoembryonic antigen-related cell adhesion molecule 1"/>
    <property type="match status" value="3"/>
</dbReference>
<dbReference type="PROSITE" id="PS50835">
    <property type="entry name" value="IG_LIKE"/>
    <property type="match status" value="2"/>
</dbReference>
<dbReference type="SUPFAM" id="SSF48726">
    <property type="entry name" value="Immunoglobulin"/>
    <property type="match status" value="4"/>
</dbReference>
<dbReference type="InterPro" id="IPR003599">
    <property type="entry name" value="Ig_sub"/>
</dbReference>
<evidence type="ECO:0000256" key="3">
    <source>
        <dbReference type="ARBA" id="ARBA00023319"/>
    </source>
</evidence>
<evidence type="ECO:0000313" key="7">
    <source>
        <dbReference type="EMBL" id="KAF6289850.1"/>
    </source>
</evidence>
<accession>A0A7J7SNB8</accession>
<dbReference type="EMBL" id="JACAGB010000038">
    <property type="protein sequence ID" value="KAF6289850.1"/>
    <property type="molecule type" value="Genomic_DNA"/>
</dbReference>
<name>A0A7J7SNB8_PIPKU</name>
<feature type="domain" description="Ig-like" evidence="6">
    <location>
        <begin position="386"/>
        <end position="465"/>
    </location>
</feature>
<comment type="similarity">
    <text evidence="4">Belongs to the immunoglobulin superfamily. CEA family.</text>
</comment>
<dbReference type="GO" id="GO:0007165">
    <property type="term" value="P:signal transduction"/>
    <property type="evidence" value="ECO:0007669"/>
    <property type="project" value="TreeGrafter"/>
</dbReference>
<comment type="caution">
    <text evidence="7">The sequence shown here is derived from an EMBL/GenBank/DDBJ whole genome shotgun (WGS) entry which is preliminary data.</text>
</comment>
<dbReference type="InterPro" id="IPR007110">
    <property type="entry name" value="Ig-like_dom"/>
</dbReference>
<dbReference type="SMART" id="SM00409">
    <property type="entry name" value="IG"/>
    <property type="match status" value="4"/>
</dbReference>
<keyword evidence="3" id="KW-0393">Immunoglobulin domain</keyword>
<feature type="signal peptide" evidence="5">
    <location>
        <begin position="1"/>
        <end position="34"/>
    </location>
</feature>
<protein>
    <recommendedName>
        <fullName evidence="6">Ig-like domain-containing protein</fullName>
    </recommendedName>
</protein>
<reference evidence="7 8" key="1">
    <citation type="journal article" date="2020" name="Nature">
        <title>Six reference-quality genomes reveal evolution of bat adaptations.</title>
        <authorList>
            <person name="Jebb D."/>
            <person name="Huang Z."/>
            <person name="Pippel M."/>
            <person name="Hughes G.M."/>
            <person name="Lavrichenko K."/>
            <person name="Devanna P."/>
            <person name="Winkler S."/>
            <person name="Jermiin L.S."/>
            <person name="Skirmuntt E.C."/>
            <person name="Katzourakis A."/>
            <person name="Burkitt-Gray L."/>
            <person name="Ray D.A."/>
            <person name="Sullivan K.A.M."/>
            <person name="Roscito J.G."/>
            <person name="Kirilenko B.M."/>
            <person name="Davalos L.M."/>
            <person name="Corthals A.P."/>
            <person name="Power M.L."/>
            <person name="Jones G."/>
            <person name="Ransome R.D."/>
            <person name="Dechmann D.K.N."/>
            <person name="Locatelli A.G."/>
            <person name="Puechmaille S.J."/>
            <person name="Fedrigo O."/>
            <person name="Jarvis E.D."/>
            <person name="Hiller M."/>
            <person name="Vernes S.C."/>
            <person name="Myers E.W."/>
            <person name="Teeling E.C."/>
        </authorList>
    </citation>
    <scope>NUCLEOTIDE SEQUENCE [LARGE SCALE GENOMIC DNA]</scope>
    <source>
        <strain evidence="7">MPipKuh1</strain>
        <tissue evidence="7">Flight muscle</tissue>
    </source>
</reference>
<sequence length="536" mass="59973">MDSSSAPASRGCIPPQGLLLTASLLTFWSLPTTAQLTIESVPPNAAEGKNVLLCVHNLPANLLAYSWYKGEMVDSDLRIVSYATDTRIITLGPASNNREAICPNGSLQFQKVTLQDTGFYTLQAINKDTESIKVTGQLRVYPSLLTFWSLCTTAQLTIESVPPNAAEGKDVLLRVHNLPGDVMVCFWYKGERVNSDLHIVSYIAQTQVINRGPASSNRETIYPNGSLLFQKVTLQDTGYYTLEAIDKNFQKKQVTGRLRVYPSLLTFWSLPTTAQFTMESVPPNAVEGQDVLLHVPNLPGNVAAYHWYKGKVWEDFRLVTYTIQTQNMTYGPAYSGRETIYPNGSLLLQNVTLNDTGKYVLQVILKDYENKHIFGELHVYQSVTKPTIRANNAKIRESKDPAVLTCLTNDTGISIQWLFKNKILLVTDRIKLSQDNSTLTIDPVWREDAGAYQCNVFNPASSWISNPYRLDVQHDPLRHPTNGVTSGPKTQGTYYKSEDIIVNRMANWLRAQFLTLGLSFTVTLHRVVQGINIQDI</sequence>
<dbReference type="SMART" id="SM00408">
    <property type="entry name" value="IGc2"/>
    <property type="match status" value="1"/>
</dbReference>
<evidence type="ECO:0000256" key="2">
    <source>
        <dbReference type="ARBA" id="ARBA00023180"/>
    </source>
</evidence>
<evidence type="ECO:0000256" key="4">
    <source>
        <dbReference type="ARBA" id="ARBA00038222"/>
    </source>
</evidence>
<feature type="domain" description="Ig-like" evidence="6">
    <location>
        <begin position="31"/>
        <end position="135"/>
    </location>
</feature>
<evidence type="ECO:0000259" key="6">
    <source>
        <dbReference type="PROSITE" id="PS50835"/>
    </source>
</evidence>
<organism evidence="7 8">
    <name type="scientific">Pipistrellus kuhlii</name>
    <name type="common">Kuhl's pipistrelle</name>
    <dbReference type="NCBI Taxonomy" id="59472"/>
    <lineage>
        <taxon>Eukaryota</taxon>
        <taxon>Metazoa</taxon>
        <taxon>Chordata</taxon>
        <taxon>Craniata</taxon>
        <taxon>Vertebrata</taxon>
        <taxon>Euteleostomi</taxon>
        <taxon>Mammalia</taxon>
        <taxon>Eutheria</taxon>
        <taxon>Laurasiatheria</taxon>
        <taxon>Chiroptera</taxon>
        <taxon>Yangochiroptera</taxon>
        <taxon>Vespertilionidae</taxon>
        <taxon>Pipistrellus</taxon>
    </lineage>
</organism>
<evidence type="ECO:0000313" key="8">
    <source>
        <dbReference type="Proteomes" id="UP000558488"/>
    </source>
</evidence>
<proteinExistence type="inferred from homology"/>
<dbReference type="FunFam" id="2.60.40.10:FF:000244">
    <property type="entry name" value="carcinoembryonic antigen-related cell adhesion molecule 16"/>
    <property type="match status" value="1"/>
</dbReference>
<dbReference type="InterPro" id="IPR013106">
    <property type="entry name" value="Ig_V-set"/>
</dbReference>
<feature type="chain" id="PRO_5029884295" description="Ig-like domain-containing protein" evidence="5">
    <location>
        <begin position="35"/>
        <end position="536"/>
    </location>
</feature>
<dbReference type="CDD" id="cd05740">
    <property type="entry name" value="IgI_hCEACAM_2_4_6_like"/>
    <property type="match status" value="1"/>
</dbReference>
<dbReference type="Gene3D" id="2.60.40.10">
    <property type="entry name" value="Immunoglobulins"/>
    <property type="match status" value="4"/>
</dbReference>
<gene>
    <name evidence="7" type="ORF">mPipKuh1_002582</name>
</gene>
<dbReference type="Proteomes" id="UP000558488">
    <property type="component" value="Unassembled WGS sequence"/>
</dbReference>
<dbReference type="GO" id="GO:0009986">
    <property type="term" value="C:cell surface"/>
    <property type="evidence" value="ECO:0007669"/>
    <property type="project" value="TreeGrafter"/>
</dbReference>
<dbReference type="GO" id="GO:0005886">
    <property type="term" value="C:plasma membrane"/>
    <property type="evidence" value="ECO:0007669"/>
    <property type="project" value="TreeGrafter"/>
</dbReference>
<dbReference type="Pfam" id="PF07686">
    <property type="entry name" value="V-set"/>
    <property type="match status" value="3"/>
</dbReference>
<dbReference type="GO" id="GO:0002682">
    <property type="term" value="P:regulation of immune system process"/>
    <property type="evidence" value="ECO:0007669"/>
    <property type="project" value="TreeGrafter"/>
</dbReference>
<dbReference type="GO" id="GO:1990782">
    <property type="term" value="F:protein tyrosine kinase binding"/>
    <property type="evidence" value="ECO:0007669"/>
    <property type="project" value="TreeGrafter"/>
</dbReference>
<dbReference type="InterPro" id="IPR050831">
    <property type="entry name" value="CEA_cell_adhesion"/>
</dbReference>
<keyword evidence="8" id="KW-1185">Reference proteome</keyword>
<keyword evidence="2" id="KW-0325">Glycoprotein</keyword>
<evidence type="ECO:0000256" key="1">
    <source>
        <dbReference type="ARBA" id="ARBA00022729"/>
    </source>
</evidence>
<dbReference type="CDD" id="cd05774">
    <property type="entry name" value="IgV_CEACAM_D1"/>
    <property type="match status" value="3"/>
</dbReference>
<dbReference type="InterPro" id="IPR003598">
    <property type="entry name" value="Ig_sub2"/>
</dbReference>
<keyword evidence="1 5" id="KW-0732">Signal</keyword>
<dbReference type="AlphaFoldDB" id="A0A7J7SNB8"/>